<dbReference type="InterPro" id="IPR041726">
    <property type="entry name" value="ACAD10_11_N"/>
</dbReference>
<name>A0A6J7K7I3_9ZZZZ</name>
<proteinExistence type="predicted"/>
<organism evidence="2">
    <name type="scientific">freshwater metagenome</name>
    <dbReference type="NCBI Taxonomy" id="449393"/>
    <lineage>
        <taxon>unclassified sequences</taxon>
        <taxon>metagenomes</taxon>
        <taxon>ecological metagenomes</taxon>
    </lineage>
</organism>
<dbReference type="InterPro" id="IPR002575">
    <property type="entry name" value="Aminoglycoside_PTrfase"/>
</dbReference>
<dbReference type="EMBL" id="CAFBND010000074">
    <property type="protein sequence ID" value="CAB4950322.1"/>
    <property type="molecule type" value="Genomic_DNA"/>
</dbReference>
<sequence length="344" mass="37358">MTSSPPGLDLAALREFLDANAPSLVSGALHAEVIAGGRSNLTYFLDDGSEQWVLRRPPLGHVMATAHNMAREYRVMAAMAGTTVPCPEVLLMCDDPDVIGAPFYIMERVDGEVIRTTDQSAALGVSGTARLSKNLVDVLASLHLIDPASIGLADFGRPGGFMSRQVARWGQQLESSRTREIPGIESLGHTLAREVPLPQRVSVVHGDYRLENVLATPEAEISAVLDWEMATLGDPLADLGLMCVYWDALPALGLNPVVEGIAPGLGYLRSDQLVERYLAATGLHDRDMPWYVAFSSYKLAVILEGIHYRYGLGLTVGERFEEIGPLVAPLIEYGADQMLRSSYR</sequence>
<dbReference type="PANTHER" id="PTHR47829:SF1">
    <property type="entry name" value="HAD FAMILY PHOSPHATASE"/>
    <property type="match status" value="1"/>
</dbReference>
<dbReference type="Gene3D" id="3.30.200.20">
    <property type="entry name" value="Phosphorylase Kinase, domain 1"/>
    <property type="match status" value="1"/>
</dbReference>
<accession>A0A6J7K7I3</accession>
<dbReference type="Pfam" id="PF01636">
    <property type="entry name" value="APH"/>
    <property type="match status" value="1"/>
</dbReference>
<evidence type="ECO:0000313" key="2">
    <source>
        <dbReference type="EMBL" id="CAB4950322.1"/>
    </source>
</evidence>
<dbReference type="CDD" id="cd05154">
    <property type="entry name" value="ACAD10_11_N-like"/>
    <property type="match status" value="1"/>
</dbReference>
<dbReference type="InterPro" id="IPR052898">
    <property type="entry name" value="ACAD10-like"/>
</dbReference>
<reference evidence="2" key="1">
    <citation type="submission" date="2020-05" db="EMBL/GenBank/DDBJ databases">
        <authorList>
            <person name="Chiriac C."/>
            <person name="Salcher M."/>
            <person name="Ghai R."/>
            <person name="Kavagutti S V."/>
        </authorList>
    </citation>
    <scope>NUCLEOTIDE SEQUENCE</scope>
</reference>
<dbReference type="AlphaFoldDB" id="A0A6J7K7I3"/>
<dbReference type="PANTHER" id="PTHR47829">
    <property type="entry name" value="HYDROLASE, PUTATIVE (AFU_ORTHOLOGUE AFUA_1G12880)-RELATED"/>
    <property type="match status" value="1"/>
</dbReference>
<dbReference type="InterPro" id="IPR011009">
    <property type="entry name" value="Kinase-like_dom_sf"/>
</dbReference>
<gene>
    <name evidence="2" type="ORF">UFOPK3752_01613</name>
</gene>
<feature type="domain" description="Aminoglycoside phosphotransferase" evidence="1">
    <location>
        <begin position="31"/>
        <end position="247"/>
    </location>
</feature>
<protein>
    <submittedName>
        <fullName evidence="2">Unannotated protein</fullName>
    </submittedName>
</protein>
<evidence type="ECO:0000259" key="1">
    <source>
        <dbReference type="Pfam" id="PF01636"/>
    </source>
</evidence>
<dbReference type="SUPFAM" id="SSF56112">
    <property type="entry name" value="Protein kinase-like (PK-like)"/>
    <property type="match status" value="1"/>
</dbReference>
<dbReference type="Gene3D" id="3.90.1200.10">
    <property type="match status" value="1"/>
</dbReference>